<evidence type="ECO:0000313" key="1">
    <source>
        <dbReference type="EMBL" id="CDW43800.1"/>
    </source>
</evidence>
<name>A0A0K2V0D9_LEPSM</name>
<sequence length="15" mass="1873">MLCKLNIKQKYLYSK</sequence>
<protein>
    <submittedName>
        <fullName evidence="1">Uncharacterized protein</fullName>
    </submittedName>
</protein>
<accession>A0A0K2V0D9</accession>
<dbReference type="EMBL" id="HACA01026439">
    <property type="protein sequence ID" value="CDW43800.1"/>
    <property type="molecule type" value="Transcribed_RNA"/>
</dbReference>
<reference evidence="1" key="1">
    <citation type="submission" date="2014-05" db="EMBL/GenBank/DDBJ databases">
        <authorList>
            <person name="Chronopoulou M."/>
        </authorList>
    </citation>
    <scope>NUCLEOTIDE SEQUENCE</scope>
    <source>
        <tissue evidence="1">Whole organism</tissue>
    </source>
</reference>
<proteinExistence type="predicted"/>
<organism evidence="1">
    <name type="scientific">Lepeophtheirus salmonis</name>
    <name type="common">Salmon louse</name>
    <name type="synonym">Caligus salmonis</name>
    <dbReference type="NCBI Taxonomy" id="72036"/>
    <lineage>
        <taxon>Eukaryota</taxon>
        <taxon>Metazoa</taxon>
        <taxon>Ecdysozoa</taxon>
        <taxon>Arthropoda</taxon>
        <taxon>Crustacea</taxon>
        <taxon>Multicrustacea</taxon>
        <taxon>Hexanauplia</taxon>
        <taxon>Copepoda</taxon>
        <taxon>Siphonostomatoida</taxon>
        <taxon>Caligidae</taxon>
        <taxon>Lepeophtheirus</taxon>
    </lineage>
</organism>